<comment type="caution">
    <text evidence="3">The sequence shown here is derived from an EMBL/GenBank/DDBJ whole genome shotgun (WGS) entry which is preliminary data.</text>
</comment>
<gene>
    <name evidence="4" type="ORF">SeLEV6574_g00162</name>
    <name evidence="3" type="ORF">SeMB42_g06556</name>
</gene>
<dbReference type="InterPro" id="IPR000313">
    <property type="entry name" value="PWWP_dom"/>
</dbReference>
<evidence type="ECO:0000313" key="4">
    <source>
        <dbReference type="EMBL" id="TPX51722.1"/>
    </source>
</evidence>
<feature type="region of interest" description="Disordered" evidence="1">
    <location>
        <begin position="218"/>
        <end position="325"/>
    </location>
</feature>
<dbReference type="Gene3D" id="2.30.30.140">
    <property type="match status" value="1"/>
</dbReference>
<feature type="compositionally biased region" description="Basic and acidic residues" evidence="1">
    <location>
        <begin position="218"/>
        <end position="240"/>
    </location>
</feature>
<proteinExistence type="predicted"/>
<dbReference type="Proteomes" id="UP000317494">
    <property type="component" value="Unassembled WGS sequence"/>
</dbReference>
<protein>
    <recommendedName>
        <fullName evidence="2">PWWP domain-containing protein</fullName>
    </recommendedName>
</protein>
<feature type="compositionally biased region" description="Polar residues" evidence="1">
    <location>
        <begin position="429"/>
        <end position="439"/>
    </location>
</feature>
<sequence length="475" mass="52952">MSPSGGSCHFTGPYLIPQRVPMDELMKDTKTEANGTTVAMAVDDINHNDEHSAAHGAMDDDTSHQHEADTTINNDDDEMDADADVADTSMLSFNDSVDTLPALAGPDVKRRVAWTRMKGYPWWPSLVMDAELEAALPIHIRKQKRGKDYLSCYHFGPDGDVGWYKSSDPQSFREFDAHKDEILSKKPKGKPWSQALEQAQRADALTLFDHRWDPVKIHLKVPSEPKKAKKPKSDKPDRRASTGSTKKQRDEEEEEDEFAVSASERRASEPPKAKKSRKARDVDDAYDEAAEPPKKKKKSDPSKVKEEESPKPSAKEAEEDEHERMMKLRAKLQKFWQKIDRNEPLDDKDISKADSALKAVENFHEDGHMPAVSLIKNTKIGKVIKYLSKCKEKVKEDPQNVIARSIRLMDKWQAFYATDTDKGKTVVATSGTPTPSNGDSGVIPISDVTDVPVPSTNDSTLEGDSAQSLIAAESS</sequence>
<dbReference type="InterPro" id="IPR035441">
    <property type="entry name" value="TFIIS/LEDGF_dom_sf"/>
</dbReference>
<feature type="region of interest" description="Disordered" evidence="1">
    <location>
        <begin position="429"/>
        <end position="475"/>
    </location>
</feature>
<dbReference type="STRING" id="286115.A0A507CCV5"/>
<accession>A0A507CCV5</accession>
<feature type="region of interest" description="Disordered" evidence="1">
    <location>
        <begin position="46"/>
        <end position="77"/>
    </location>
</feature>
<organism evidence="3 5">
    <name type="scientific">Synchytrium endobioticum</name>
    <dbReference type="NCBI Taxonomy" id="286115"/>
    <lineage>
        <taxon>Eukaryota</taxon>
        <taxon>Fungi</taxon>
        <taxon>Fungi incertae sedis</taxon>
        <taxon>Chytridiomycota</taxon>
        <taxon>Chytridiomycota incertae sedis</taxon>
        <taxon>Chytridiomycetes</taxon>
        <taxon>Synchytriales</taxon>
        <taxon>Synchytriaceae</taxon>
        <taxon>Synchytrium</taxon>
    </lineage>
</organism>
<dbReference type="VEuPathDB" id="FungiDB:SeMB42_g06556"/>
<dbReference type="EMBL" id="QEAN01000377">
    <property type="protein sequence ID" value="TPX38887.1"/>
    <property type="molecule type" value="Genomic_DNA"/>
</dbReference>
<dbReference type="Pfam" id="PF00855">
    <property type="entry name" value="PWWP"/>
    <property type="match status" value="1"/>
</dbReference>
<dbReference type="SUPFAM" id="SSF63748">
    <property type="entry name" value="Tudor/PWWP/MBT"/>
    <property type="match status" value="1"/>
</dbReference>
<dbReference type="Gene3D" id="1.20.930.10">
    <property type="entry name" value="Conserved domain common to transcription factors TFIIS, elongin A, CRSP70"/>
    <property type="match status" value="1"/>
</dbReference>
<evidence type="ECO:0000256" key="1">
    <source>
        <dbReference type="SAM" id="MobiDB-lite"/>
    </source>
</evidence>
<feature type="compositionally biased region" description="Basic and acidic residues" evidence="1">
    <location>
        <begin position="263"/>
        <end position="272"/>
    </location>
</feature>
<dbReference type="AlphaFoldDB" id="A0A507CCV5"/>
<dbReference type="OrthoDB" id="62853at2759"/>
<feature type="compositionally biased region" description="Basic and acidic residues" evidence="1">
    <location>
        <begin position="299"/>
        <end position="325"/>
    </location>
</feature>
<feature type="compositionally biased region" description="Basic and acidic residues" evidence="1">
    <location>
        <begin position="46"/>
        <end position="69"/>
    </location>
</feature>
<dbReference type="PROSITE" id="PS50812">
    <property type="entry name" value="PWWP"/>
    <property type="match status" value="1"/>
</dbReference>
<evidence type="ECO:0000313" key="5">
    <source>
        <dbReference type="Proteomes" id="UP000317494"/>
    </source>
</evidence>
<keyword evidence="5" id="KW-1185">Reference proteome</keyword>
<evidence type="ECO:0000313" key="3">
    <source>
        <dbReference type="EMBL" id="TPX38887.1"/>
    </source>
</evidence>
<evidence type="ECO:0000313" key="6">
    <source>
        <dbReference type="Proteomes" id="UP000320475"/>
    </source>
</evidence>
<evidence type="ECO:0000259" key="2">
    <source>
        <dbReference type="PROSITE" id="PS50812"/>
    </source>
</evidence>
<dbReference type="EMBL" id="QEAM01000002">
    <property type="protein sequence ID" value="TPX51722.1"/>
    <property type="molecule type" value="Genomic_DNA"/>
</dbReference>
<dbReference type="CDD" id="cd05162">
    <property type="entry name" value="PWWP"/>
    <property type="match status" value="1"/>
</dbReference>
<reference evidence="5 6" key="1">
    <citation type="journal article" date="2019" name="Sci. Rep.">
        <title>Comparative genomics of chytrid fungi reveal insights into the obligate biotrophic and pathogenic lifestyle of Synchytrium endobioticum.</title>
        <authorList>
            <person name="van de Vossenberg B.T.L.H."/>
            <person name="Warris S."/>
            <person name="Nguyen H.D.T."/>
            <person name="van Gent-Pelzer M.P.E."/>
            <person name="Joly D.L."/>
            <person name="van de Geest H.C."/>
            <person name="Bonants P.J.M."/>
            <person name="Smith D.S."/>
            <person name="Levesque C.A."/>
            <person name="van der Lee T.A.J."/>
        </authorList>
    </citation>
    <scope>NUCLEOTIDE SEQUENCE [LARGE SCALE GENOMIC DNA]</scope>
    <source>
        <strain evidence="4 6">LEV6574</strain>
        <strain evidence="3 5">MB42</strain>
    </source>
</reference>
<feature type="domain" description="PWWP" evidence="2">
    <location>
        <begin position="109"/>
        <end position="163"/>
    </location>
</feature>
<name>A0A507CCV5_9FUNG</name>
<feature type="compositionally biased region" description="Polar residues" evidence="1">
    <location>
        <begin position="454"/>
        <end position="475"/>
    </location>
</feature>
<dbReference type="Proteomes" id="UP000320475">
    <property type="component" value="Unassembled WGS sequence"/>
</dbReference>